<keyword evidence="3" id="KW-1185">Reference proteome</keyword>
<dbReference type="OrthoDB" id="9800103at2"/>
<dbReference type="AlphaFoldDB" id="A0A0R3L5Q2"/>
<accession>A0A0R3L5Q2</accession>
<dbReference type="InterPro" id="IPR006119">
    <property type="entry name" value="Resolv_N"/>
</dbReference>
<feature type="domain" description="Resolvase/invertase-type recombinase catalytic" evidence="1">
    <location>
        <begin position="4"/>
        <end position="54"/>
    </location>
</feature>
<sequence>MKRVAIYIQVSTSKQDTDNQRRELEEVAERSGWKIIKVYEDAGFSGAKGRDQRRDRMLFPLPLRFPQWRPHKALLLWNQSSPSPLVARRLDQPKSARKRPTLG</sequence>
<protein>
    <recommendedName>
        <fullName evidence="1">Resolvase/invertase-type recombinase catalytic domain-containing protein</fullName>
    </recommendedName>
</protein>
<dbReference type="Pfam" id="PF00239">
    <property type="entry name" value="Resolvase"/>
    <property type="match status" value="1"/>
</dbReference>
<evidence type="ECO:0000313" key="2">
    <source>
        <dbReference type="EMBL" id="KRR03236.1"/>
    </source>
</evidence>
<reference evidence="2 3" key="1">
    <citation type="submission" date="2014-03" db="EMBL/GenBank/DDBJ databases">
        <title>Bradyrhizobium valentinum sp. nov., isolated from effective nodules of Lupinus mariae-josephae, a lupine endemic of basic-lime soils in Eastern Spain.</title>
        <authorList>
            <person name="Duran D."/>
            <person name="Rey L."/>
            <person name="Navarro A."/>
            <person name="Busquets A."/>
            <person name="Imperial J."/>
            <person name="Ruiz-Argueso T."/>
        </authorList>
    </citation>
    <scope>NUCLEOTIDE SEQUENCE [LARGE SCALE GENOMIC DNA]</scope>
    <source>
        <strain evidence="2 3">LmjM3</strain>
    </source>
</reference>
<organism evidence="2 3">
    <name type="scientific">Bradyrhizobium valentinum</name>
    <dbReference type="NCBI Taxonomy" id="1518501"/>
    <lineage>
        <taxon>Bacteria</taxon>
        <taxon>Pseudomonadati</taxon>
        <taxon>Pseudomonadota</taxon>
        <taxon>Alphaproteobacteria</taxon>
        <taxon>Hyphomicrobiales</taxon>
        <taxon>Nitrobacteraceae</taxon>
        <taxon>Bradyrhizobium</taxon>
    </lineage>
</organism>
<comment type="caution">
    <text evidence="2">The sequence shown here is derived from an EMBL/GenBank/DDBJ whole genome shotgun (WGS) entry which is preliminary data.</text>
</comment>
<dbReference type="SUPFAM" id="SSF53041">
    <property type="entry name" value="Resolvase-like"/>
    <property type="match status" value="1"/>
</dbReference>
<dbReference type="GO" id="GO:0000150">
    <property type="term" value="F:DNA strand exchange activity"/>
    <property type="evidence" value="ECO:0007669"/>
    <property type="project" value="InterPro"/>
</dbReference>
<dbReference type="RefSeq" id="WP_057852759.1">
    <property type="nucleotide sequence ID" value="NZ_LLXX01000142.1"/>
</dbReference>
<evidence type="ECO:0000259" key="1">
    <source>
        <dbReference type="Pfam" id="PF00239"/>
    </source>
</evidence>
<dbReference type="GO" id="GO:0003677">
    <property type="term" value="F:DNA binding"/>
    <property type="evidence" value="ECO:0007669"/>
    <property type="project" value="InterPro"/>
</dbReference>
<name>A0A0R3L5Q2_9BRAD</name>
<dbReference type="EMBL" id="LLXX01000142">
    <property type="protein sequence ID" value="KRR03236.1"/>
    <property type="molecule type" value="Genomic_DNA"/>
</dbReference>
<gene>
    <name evidence="2" type="ORF">CP49_14900</name>
</gene>
<evidence type="ECO:0000313" key="3">
    <source>
        <dbReference type="Proteomes" id="UP000051913"/>
    </source>
</evidence>
<proteinExistence type="predicted"/>
<dbReference type="Gene3D" id="3.40.50.1390">
    <property type="entry name" value="Resolvase, N-terminal catalytic domain"/>
    <property type="match status" value="1"/>
</dbReference>
<dbReference type="InterPro" id="IPR036162">
    <property type="entry name" value="Resolvase-like_N_sf"/>
</dbReference>
<dbReference type="Proteomes" id="UP000051913">
    <property type="component" value="Unassembled WGS sequence"/>
</dbReference>